<feature type="compositionally biased region" description="Basic and acidic residues" evidence="1">
    <location>
        <begin position="117"/>
        <end position="132"/>
    </location>
</feature>
<dbReference type="AlphaFoldDB" id="A0A9P6CKC7"/>
<feature type="compositionally biased region" description="Polar residues" evidence="1">
    <location>
        <begin position="8"/>
        <end position="27"/>
    </location>
</feature>
<gene>
    <name evidence="2" type="ORF">BDZ94DRAFT_594298</name>
</gene>
<dbReference type="OrthoDB" id="2687798at2759"/>
<evidence type="ECO:0000313" key="2">
    <source>
        <dbReference type="EMBL" id="KAF9463643.1"/>
    </source>
</evidence>
<proteinExistence type="predicted"/>
<keyword evidence="3" id="KW-1185">Reference proteome</keyword>
<feature type="compositionally biased region" description="Basic and acidic residues" evidence="1">
    <location>
        <begin position="28"/>
        <end position="41"/>
    </location>
</feature>
<dbReference type="EMBL" id="MU150260">
    <property type="protein sequence ID" value="KAF9463643.1"/>
    <property type="molecule type" value="Genomic_DNA"/>
</dbReference>
<feature type="compositionally biased region" description="Basic and acidic residues" evidence="1">
    <location>
        <begin position="94"/>
        <end position="111"/>
    </location>
</feature>
<evidence type="ECO:0000256" key="1">
    <source>
        <dbReference type="SAM" id="MobiDB-lite"/>
    </source>
</evidence>
<reference evidence="2" key="1">
    <citation type="submission" date="2020-11" db="EMBL/GenBank/DDBJ databases">
        <authorList>
            <consortium name="DOE Joint Genome Institute"/>
            <person name="Ahrendt S."/>
            <person name="Riley R."/>
            <person name="Andreopoulos W."/>
            <person name="Labutti K."/>
            <person name="Pangilinan J."/>
            <person name="Ruiz-Duenas F.J."/>
            <person name="Barrasa J.M."/>
            <person name="Sanchez-Garcia M."/>
            <person name="Camarero S."/>
            <person name="Miyauchi S."/>
            <person name="Serrano A."/>
            <person name="Linde D."/>
            <person name="Babiker R."/>
            <person name="Drula E."/>
            <person name="Ayuso-Fernandez I."/>
            <person name="Pacheco R."/>
            <person name="Padilla G."/>
            <person name="Ferreira P."/>
            <person name="Barriuso J."/>
            <person name="Kellner H."/>
            <person name="Castanera R."/>
            <person name="Alfaro M."/>
            <person name="Ramirez L."/>
            <person name="Pisabarro A.G."/>
            <person name="Kuo A."/>
            <person name="Tritt A."/>
            <person name="Lipzen A."/>
            <person name="He G."/>
            <person name="Yan M."/>
            <person name="Ng V."/>
            <person name="Cullen D."/>
            <person name="Martin F."/>
            <person name="Rosso M.-N."/>
            <person name="Henrissat B."/>
            <person name="Hibbett D."/>
            <person name="Martinez A.T."/>
            <person name="Grigoriev I.V."/>
        </authorList>
    </citation>
    <scope>NUCLEOTIDE SEQUENCE</scope>
    <source>
        <strain evidence="2">CBS 247.69</strain>
    </source>
</reference>
<sequence>MLSKGIRSVTTLRSRYLHSTPTLSKGDSPTHSRDLYNKEADTTPPPDSSIHRIDPSSDDVQKPHEPPSGWSRAGIKTKEYESVSKAKPYAAPGQDRRYGGKEEYGKEKGPETSKPGEGPEGKASRGRKPEGR</sequence>
<dbReference type="Proteomes" id="UP000807353">
    <property type="component" value="Unassembled WGS sequence"/>
</dbReference>
<evidence type="ECO:0000313" key="3">
    <source>
        <dbReference type="Proteomes" id="UP000807353"/>
    </source>
</evidence>
<protein>
    <submittedName>
        <fullName evidence="2">Uncharacterized protein</fullName>
    </submittedName>
</protein>
<accession>A0A9P6CKC7</accession>
<feature type="compositionally biased region" description="Basic and acidic residues" evidence="1">
    <location>
        <begin position="49"/>
        <end position="65"/>
    </location>
</feature>
<comment type="caution">
    <text evidence="2">The sequence shown here is derived from an EMBL/GenBank/DDBJ whole genome shotgun (WGS) entry which is preliminary data.</text>
</comment>
<name>A0A9P6CKC7_9AGAR</name>
<organism evidence="2 3">
    <name type="scientific">Collybia nuda</name>
    <dbReference type="NCBI Taxonomy" id="64659"/>
    <lineage>
        <taxon>Eukaryota</taxon>
        <taxon>Fungi</taxon>
        <taxon>Dikarya</taxon>
        <taxon>Basidiomycota</taxon>
        <taxon>Agaricomycotina</taxon>
        <taxon>Agaricomycetes</taxon>
        <taxon>Agaricomycetidae</taxon>
        <taxon>Agaricales</taxon>
        <taxon>Tricholomatineae</taxon>
        <taxon>Clitocybaceae</taxon>
        <taxon>Collybia</taxon>
    </lineage>
</organism>
<feature type="region of interest" description="Disordered" evidence="1">
    <location>
        <begin position="1"/>
        <end position="132"/>
    </location>
</feature>